<dbReference type="InterPro" id="IPR013083">
    <property type="entry name" value="Znf_RING/FYVE/PHD"/>
</dbReference>
<gene>
    <name evidence="1" type="ORF">TMSB3V08_LOCUS6768</name>
</gene>
<dbReference type="EMBL" id="OB794295">
    <property type="protein sequence ID" value="CAD7429998.1"/>
    <property type="molecule type" value="Genomic_DNA"/>
</dbReference>
<sequence>MLETGMSSFEFGLVARRFLQVVLSRGKENDREWRERGSGFDRELPMKIGLWMYNMGMYTPATPTQPGDTHFKVGFDTVRRNTPQVWLKTRYKTTPTYTRMEWASFAWVVCRSCLINYLQRTSFCPICEVQIHKTKPYLNINVNPPRDQCESSLRQSYALFPRRVVVMVTSPVRDCCSVVFQLSAMAPTGLNQERYIRLPAGEHVSHLKCGTIIVSGPCTPVGVLALGSIGVGDSLRVGGGFAPAIFSRPLFLQVHPTEIRTSISPSSAVELNTTSALANYATEAGDLAIKSLCKASLLCLQVDVPVPLSVLFWGSSKDLSDAGIPTDIYTAQNY</sequence>
<protein>
    <submittedName>
        <fullName evidence="1">Uncharacterized protein</fullName>
    </submittedName>
</protein>
<dbReference type="Gene3D" id="3.30.40.10">
    <property type="entry name" value="Zinc/RING finger domain, C3HC4 (zinc finger)"/>
    <property type="match status" value="1"/>
</dbReference>
<proteinExistence type="predicted"/>
<dbReference type="AlphaFoldDB" id="A0A7R9EA70"/>
<accession>A0A7R9EA70</accession>
<evidence type="ECO:0000313" key="1">
    <source>
        <dbReference type="EMBL" id="CAD7429998.1"/>
    </source>
</evidence>
<organism evidence="1">
    <name type="scientific">Timema monikensis</name>
    <dbReference type="NCBI Taxonomy" id="170555"/>
    <lineage>
        <taxon>Eukaryota</taxon>
        <taxon>Metazoa</taxon>
        <taxon>Ecdysozoa</taxon>
        <taxon>Arthropoda</taxon>
        <taxon>Hexapoda</taxon>
        <taxon>Insecta</taxon>
        <taxon>Pterygota</taxon>
        <taxon>Neoptera</taxon>
        <taxon>Polyneoptera</taxon>
        <taxon>Phasmatodea</taxon>
        <taxon>Timematodea</taxon>
        <taxon>Timematoidea</taxon>
        <taxon>Timematidae</taxon>
        <taxon>Timema</taxon>
    </lineage>
</organism>
<reference evidence="1" key="1">
    <citation type="submission" date="2020-11" db="EMBL/GenBank/DDBJ databases">
        <authorList>
            <person name="Tran Van P."/>
        </authorList>
    </citation>
    <scope>NUCLEOTIDE SEQUENCE</scope>
</reference>
<name>A0A7R9EA70_9NEOP</name>